<evidence type="ECO:0000256" key="3">
    <source>
        <dbReference type="ARBA" id="ARBA00022679"/>
    </source>
</evidence>
<feature type="domain" description="Aspartokinase ACT" evidence="14">
    <location>
        <begin position="422"/>
        <end position="478"/>
    </location>
</feature>
<evidence type="ECO:0000256" key="8">
    <source>
        <dbReference type="ARBA" id="ARBA00047872"/>
    </source>
</evidence>
<feature type="coiled-coil region" evidence="11">
    <location>
        <begin position="70"/>
        <end position="129"/>
    </location>
</feature>
<dbReference type="Pfam" id="PF22468">
    <property type="entry name" value="ACT_9"/>
    <property type="match status" value="1"/>
</dbReference>
<dbReference type="FunCoup" id="D6TMI3">
    <property type="interactions" value="500"/>
</dbReference>
<dbReference type="GO" id="GO:0009089">
    <property type="term" value="P:lysine biosynthetic process via diaminopimelate"/>
    <property type="evidence" value="ECO:0007669"/>
    <property type="project" value="UniProtKB-UniPathway"/>
</dbReference>
<dbReference type="GO" id="GO:0005829">
    <property type="term" value="C:cytosol"/>
    <property type="evidence" value="ECO:0007669"/>
    <property type="project" value="TreeGrafter"/>
</dbReference>
<dbReference type="InterPro" id="IPR042199">
    <property type="entry name" value="AsparK_Bifunc_asparK/hSer_DH"/>
</dbReference>
<comment type="pathway">
    <text evidence="10">Amino-acid biosynthesis; L-methionine biosynthesis via de novo pathway; L-homoserine from L-aspartate: step 1/3.</text>
</comment>
<dbReference type="Pfam" id="PF00696">
    <property type="entry name" value="AA_kinase"/>
    <property type="match status" value="1"/>
</dbReference>
<dbReference type="InterPro" id="IPR036393">
    <property type="entry name" value="AceGlu_kinase-like_sf"/>
</dbReference>
<dbReference type="InterPro" id="IPR001341">
    <property type="entry name" value="Asp_kinase"/>
</dbReference>
<gene>
    <name evidence="15" type="ORF">Krac_8301</name>
</gene>
<dbReference type="Proteomes" id="UP000004508">
    <property type="component" value="Unassembled WGS sequence"/>
</dbReference>
<dbReference type="STRING" id="485913.Krac_8301"/>
<evidence type="ECO:0000259" key="13">
    <source>
        <dbReference type="Pfam" id="PF00696"/>
    </source>
</evidence>
<evidence type="ECO:0000256" key="7">
    <source>
        <dbReference type="ARBA" id="ARBA00022915"/>
    </source>
</evidence>
<evidence type="ECO:0000256" key="4">
    <source>
        <dbReference type="ARBA" id="ARBA00022741"/>
    </source>
</evidence>
<dbReference type="InterPro" id="IPR001048">
    <property type="entry name" value="Asp/Glu/Uridylate_kinase"/>
</dbReference>
<accession>D6TMI3</accession>
<evidence type="ECO:0000256" key="10">
    <source>
        <dbReference type="RuleBase" id="RU004249"/>
    </source>
</evidence>
<dbReference type="Gene3D" id="3.30.2130.10">
    <property type="entry name" value="VC0802-like"/>
    <property type="match status" value="1"/>
</dbReference>
<dbReference type="InterPro" id="IPR018042">
    <property type="entry name" value="Aspartate_kinase_CS"/>
</dbReference>
<dbReference type="Gene3D" id="1.20.120.1320">
    <property type="entry name" value="Aspartokinase, catalytic domain"/>
    <property type="match status" value="1"/>
</dbReference>
<dbReference type="eggNOG" id="COG0527">
    <property type="taxonomic scope" value="Bacteria"/>
</dbReference>
<evidence type="ECO:0000256" key="12">
    <source>
        <dbReference type="SAM" id="MobiDB-lite"/>
    </source>
</evidence>
<protein>
    <recommendedName>
        <fullName evidence="9">Aspartokinase</fullName>
        <ecNumber evidence="9">2.7.2.4</ecNumber>
    </recommendedName>
</protein>
<proteinExistence type="inferred from homology"/>
<evidence type="ECO:0000256" key="6">
    <source>
        <dbReference type="ARBA" id="ARBA00022840"/>
    </source>
</evidence>
<dbReference type="UniPathway" id="UPA00034">
    <property type="reaction ID" value="UER00015"/>
</dbReference>
<comment type="caution">
    <text evidence="15">The sequence shown here is derived from an EMBL/GenBank/DDBJ whole genome shotgun (WGS) entry which is preliminary data.</text>
</comment>
<feature type="region of interest" description="Disordered" evidence="12">
    <location>
        <begin position="494"/>
        <end position="514"/>
    </location>
</feature>
<comment type="pathway">
    <text evidence="10">Amino-acid biosynthesis; L-threonine biosynthesis; L-threonine from L-aspartate: step 1/5.</text>
</comment>
<evidence type="ECO:0000259" key="14">
    <source>
        <dbReference type="Pfam" id="PF22468"/>
    </source>
</evidence>
<keyword evidence="3 9" id="KW-0808">Transferase</keyword>
<dbReference type="CDD" id="cd04892">
    <property type="entry name" value="ACT_AK-like_2"/>
    <property type="match status" value="1"/>
</dbReference>
<dbReference type="InterPro" id="IPR054352">
    <property type="entry name" value="ACT_Aspartokinase"/>
</dbReference>
<evidence type="ECO:0000313" key="16">
    <source>
        <dbReference type="Proteomes" id="UP000004508"/>
    </source>
</evidence>
<keyword evidence="7" id="KW-0220">Diaminopimelate biosynthesis</keyword>
<keyword evidence="4" id="KW-0547">Nucleotide-binding</keyword>
<dbReference type="GO" id="GO:0009088">
    <property type="term" value="P:threonine biosynthetic process"/>
    <property type="evidence" value="ECO:0007669"/>
    <property type="project" value="UniProtKB-UniPathway"/>
</dbReference>
<keyword evidence="16" id="KW-1185">Reference proteome</keyword>
<dbReference type="EC" id="2.7.2.4" evidence="9"/>
<dbReference type="PANTHER" id="PTHR21499:SF59">
    <property type="entry name" value="ASPARTOKINASE"/>
    <property type="match status" value="1"/>
</dbReference>
<keyword evidence="11" id="KW-0175">Coiled coil</keyword>
<keyword evidence="6" id="KW-0067">ATP-binding</keyword>
<keyword evidence="5 9" id="KW-0418">Kinase</keyword>
<dbReference type="PROSITE" id="PS00324">
    <property type="entry name" value="ASPARTOKINASE"/>
    <property type="match status" value="1"/>
</dbReference>
<dbReference type="UniPathway" id="UPA00051">
    <property type="reaction ID" value="UER00462"/>
</dbReference>
<evidence type="ECO:0000256" key="5">
    <source>
        <dbReference type="ARBA" id="ARBA00022777"/>
    </source>
</evidence>
<comment type="pathway">
    <text evidence="1 10">Amino-acid biosynthesis; L-lysine biosynthesis via DAP pathway; (S)-tetrahydrodipicolinate from L-aspartate: step 1/4.</text>
</comment>
<organism evidence="15 16">
    <name type="scientific">Ktedonobacter racemifer DSM 44963</name>
    <dbReference type="NCBI Taxonomy" id="485913"/>
    <lineage>
        <taxon>Bacteria</taxon>
        <taxon>Bacillati</taxon>
        <taxon>Chloroflexota</taxon>
        <taxon>Ktedonobacteria</taxon>
        <taxon>Ktedonobacterales</taxon>
        <taxon>Ktedonobacteraceae</taxon>
        <taxon>Ktedonobacter</taxon>
    </lineage>
</organism>
<evidence type="ECO:0000256" key="2">
    <source>
        <dbReference type="ARBA" id="ARBA00010122"/>
    </source>
</evidence>
<sequence>MQHAVCVLKFGGTSVGNGERIRQVAKIVADHVVEARSGKDSPTPVVVVSAMSGVTDQLLRLARYACTGTNEECARELKQLKQKHFDAAAEVVELREHQAQLLGNLLSTLEALEQDVKALQLVAQQGQDVTLRTAAVAAYGERLSVLLVAAAVRDLGTAAQAIQKEIIITTPPQLNDGTQPFGVVVGAEPLPRETAENAHALIDPLLAEGVTPIACGFLGRTLIGYVTTLGRNGSDYSATVIGAALDCQEVTIYTDVDGVLTTDPRLIANARLLPHLSYAEAARLSWFGAKVLHPRTLIPVAPRNIPVRVRNTFRPHLRGTVVGPVVNGVNGLSGARAITVRRNLALITMESTNLFGAPENAGQVFELAARVGAAPIAICSSSGHHLSFVVEEQAADSIIAALQHDMGDWLVRCRRALAACACIGSGFVSDPMSPAHAVAALAHERILVIAQGSSEQGITLIVEEKASVRALRSLHRELIAPVIPLVRHVQPTTKESSLATSASRALSLQDPQTDRKNIAGAQQTLPASSLH</sequence>
<dbReference type="AlphaFoldDB" id="D6TMI3"/>
<dbReference type="NCBIfam" id="TIGR00657">
    <property type="entry name" value="asp_kinases"/>
    <property type="match status" value="1"/>
</dbReference>
<feature type="compositionally biased region" description="Low complexity" evidence="12">
    <location>
        <begin position="496"/>
        <end position="508"/>
    </location>
</feature>
<dbReference type="RefSeq" id="WP_007911740.1">
    <property type="nucleotide sequence ID" value="NZ_ADVG01000002.1"/>
</dbReference>
<dbReference type="PANTHER" id="PTHR21499">
    <property type="entry name" value="ASPARTATE KINASE"/>
    <property type="match status" value="1"/>
</dbReference>
<dbReference type="GO" id="GO:0005524">
    <property type="term" value="F:ATP binding"/>
    <property type="evidence" value="ECO:0007669"/>
    <property type="project" value="UniProtKB-KW"/>
</dbReference>
<reference evidence="15 16" key="1">
    <citation type="journal article" date="2011" name="Stand. Genomic Sci.">
        <title>Non-contiguous finished genome sequence and contextual data of the filamentous soil bacterium Ktedonobacter racemifer type strain (SOSP1-21).</title>
        <authorList>
            <person name="Chang Y.J."/>
            <person name="Land M."/>
            <person name="Hauser L."/>
            <person name="Chertkov O."/>
            <person name="Del Rio T.G."/>
            <person name="Nolan M."/>
            <person name="Copeland A."/>
            <person name="Tice H."/>
            <person name="Cheng J.F."/>
            <person name="Lucas S."/>
            <person name="Han C."/>
            <person name="Goodwin L."/>
            <person name="Pitluck S."/>
            <person name="Ivanova N."/>
            <person name="Ovchinikova G."/>
            <person name="Pati A."/>
            <person name="Chen A."/>
            <person name="Palaniappan K."/>
            <person name="Mavromatis K."/>
            <person name="Liolios K."/>
            <person name="Brettin T."/>
            <person name="Fiebig A."/>
            <person name="Rohde M."/>
            <person name="Abt B."/>
            <person name="Goker M."/>
            <person name="Detter J.C."/>
            <person name="Woyke T."/>
            <person name="Bristow J."/>
            <person name="Eisen J.A."/>
            <person name="Markowitz V."/>
            <person name="Hugenholtz P."/>
            <person name="Kyrpides N.C."/>
            <person name="Klenk H.P."/>
            <person name="Lapidus A."/>
        </authorList>
    </citation>
    <scope>NUCLEOTIDE SEQUENCE [LARGE SCALE GENOMIC DNA]</scope>
    <source>
        <strain evidence="16">DSM 44963</strain>
    </source>
</reference>
<dbReference type="SUPFAM" id="SSF55021">
    <property type="entry name" value="ACT-like"/>
    <property type="match status" value="2"/>
</dbReference>
<evidence type="ECO:0000256" key="11">
    <source>
        <dbReference type="SAM" id="Coils"/>
    </source>
</evidence>
<dbReference type="GO" id="GO:0004072">
    <property type="term" value="F:aspartate kinase activity"/>
    <property type="evidence" value="ECO:0007669"/>
    <property type="project" value="UniProtKB-EC"/>
</dbReference>
<evidence type="ECO:0000256" key="1">
    <source>
        <dbReference type="ARBA" id="ARBA00004766"/>
    </source>
</evidence>
<dbReference type="SUPFAM" id="SSF53633">
    <property type="entry name" value="Carbamate kinase-like"/>
    <property type="match status" value="1"/>
</dbReference>
<dbReference type="EMBL" id="ADVG01000002">
    <property type="protein sequence ID" value="EFH86983.1"/>
    <property type="molecule type" value="Genomic_DNA"/>
</dbReference>
<evidence type="ECO:0000313" key="15">
    <source>
        <dbReference type="EMBL" id="EFH86983.1"/>
    </source>
</evidence>
<dbReference type="GO" id="GO:0009090">
    <property type="term" value="P:homoserine biosynthetic process"/>
    <property type="evidence" value="ECO:0007669"/>
    <property type="project" value="TreeGrafter"/>
</dbReference>
<evidence type="ECO:0000256" key="9">
    <source>
        <dbReference type="RuleBase" id="RU003448"/>
    </source>
</evidence>
<dbReference type="GO" id="GO:0019877">
    <property type="term" value="P:diaminopimelate biosynthetic process"/>
    <property type="evidence" value="ECO:0007669"/>
    <property type="project" value="UniProtKB-KW"/>
</dbReference>
<dbReference type="InterPro" id="IPR045865">
    <property type="entry name" value="ACT-like_dom_sf"/>
</dbReference>
<comment type="catalytic activity">
    <reaction evidence="8 9">
        <text>L-aspartate + ATP = 4-phospho-L-aspartate + ADP</text>
        <dbReference type="Rhea" id="RHEA:23776"/>
        <dbReference type="ChEBI" id="CHEBI:29991"/>
        <dbReference type="ChEBI" id="CHEBI:30616"/>
        <dbReference type="ChEBI" id="CHEBI:57535"/>
        <dbReference type="ChEBI" id="CHEBI:456216"/>
        <dbReference type="EC" id="2.7.2.4"/>
    </reaction>
</comment>
<dbReference type="OrthoDB" id="9799110at2"/>
<name>D6TMI3_KTERA</name>
<keyword evidence="10" id="KW-0028">Amino-acid biosynthesis</keyword>
<dbReference type="UniPathway" id="UPA00050">
    <property type="reaction ID" value="UER00461"/>
</dbReference>
<comment type="similarity">
    <text evidence="2 9">Belongs to the aspartokinase family.</text>
</comment>
<dbReference type="Gene3D" id="3.40.1160.10">
    <property type="entry name" value="Acetylglutamate kinase-like"/>
    <property type="match status" value="1"/>
</dbReference>
<dbReference type="InParanoid" id="D6TMI3"/>
<feature type="domain" description="Aspartate/glutamate/uridylate kinase" evidence="13">
    <location>
        <begin position="5"/>
        <end position="311"/>
    </location>
</feature>